<dbReference type="RefSeq" id="WP_126334157.1">
    <property type="nucleotide sequence ID" value="NZ_AP022604.1"/>
</dbReference>
<organism evidence="6 7">
    <name type="scientific">Mycolicibacterium chitae</name>
    <name type="common">Mycobacterium chitae</name>
    <dbReference type="NCBI Taxonomy" id="1792"/>
    <lineage>
        <taxon>Bacteria</taxon>
        <taxon>Bacillati</taxon>
        <taxon>Actinomycetota</taxon>
        <taxon>Actinomycetes</taxon>
        <taxon>Mycobacteriales</taxon>
        <taxon>Mycobacteriaceae</taxon>
        <taxon>Mycolicibacterium</taxon>
    </lineage>
</organism>
<keyword evidence="3" id="KW-0804">Transcription</keyword>
<evidence type="ECO:0000259" key="5">
    <source>
        <dbReference type="PROSITE" id="PS50977"/>
    </source>
</evidence>
<dbReference type="PANTHER" id="PTHR30055">
    <property type="entry name" value="HTH-TYPE TRANSCRIPTIONAL REGULATOR RUTR"/>
    <property type="match status" value="1"/>
</dbReference>
<dbReference type="GO" id="GO:0003700">
    <property type="term" value="F:DNA-binding transcription factor activity"/>
    <property type="evidence" value="ECO:0007669"/>
    <property type="project" value="TreeGrafter"/>
</dbReference>
<dbReference type="EMBL" id="LR134355">
    <property type="protein sequence ID" value="VEG48341.1"/>
    <property type="molecule type" value="Genomic_DNA"/>
</dbReference>
<keyword evidence="2 4" id="KW-0238">DNA-binding</keyword>
<dbReference type="InterPro" id="IPR009057">
    <property type="entry name" value="Homeodomain-like_sf"/>
</dbReference>
<protein>
    <submittedName>
        <fullName evidence="6">TetR family transcriptional regulator</fullName>
    </submittedName>
</protein>
<sequence>MGRRGWRGQPPGDDTEARKRIVDSALRMLERHGPRRTTVSLVADDLGITRPTVYRHFATTEELLGAAAEVALAGWTARIGELTAGMTDPKELLVEAVAHLAERLPQEPLLAQLLDTDRARSVGQAMVSPEAIARSRVMLEHSRIDWEALGFTGKAFDDLVEYLLRLIQSMVIAPSNPPRSGAQLRAYLARWIAPVLN</sequence>
<name>A0A3S4T170_MYCCI</name>
<evidence type="ECO:0000313" key="7">
    <source>
        <dbReference type="Proteomes" id="UP000282551"/>
    </source>
</evidence>
<evidence type="ECO:0000313" key="6">
    <source>
        <dbReference type="EMBL" id="VEG48341.1"/>
    </source>
</evidence>
<dbReference type="PANTHER" id="PTHR30055:SF234">
    <property type="entry name" value="HTH-TYPE TRANSCRIPTIONAL REGULATOR BETI"/>
    <property type="match status" value="1"/>
</dbReference>
<dbReference type="InterPro" id="IPR050109">
    <property type="entry name" value="HTH-type_TetR-like_transc_reg"/>
</dbReference>
<keyword evidence="1" id="KW-0805">Transcription regulation</keyword>
<feature type="DNA-binding region" description="H-T-H motif" evidence="4">
    <location>
        <begin position="38"/>
        <end position="57"/>
    </location>
</feature>
<dbReference type="Gene3D" id="1.10.357.10">
    <property type="entry name" value="Tetracycline Repressor, domain 2"/>
    <property type="match status" value="1"/>
</dbReference>
<feature type="domain" description="HTH tetR-type" evidence="5">
    <location>
        <begin position="15"/>
        <end position="75"/>
    </location>
</feature>
<dbReference type="PROSITE" id="PS50977">
    <property type="entry name" value="HTH_TETR_2"/>
    <property type="match status" value="1"/>
</dbReference>
<dbReference type="Proteomes" id="UP000282551">
    <property type="component" value="Chromosome"/>
</dbReference>
<dbReference type="Pfam" id="PF00440">
    <property type="entry name" value="TetR_N"/>
    <property type="match status" value="1"/>
</dbReference>
<evidence type="ECO:0000256" key="1">
    <source>
        <dbReference type="ARBA" id="ARBA00023015"/>
    </source>
</evidence>
<dbReference type="OrthoDB" id="3212503at2"/>
<evidence type="ECO:0000256" key="3">
    <source>
        <dbReference type="ARBA" id="ARBA00023163"/>
    </source>
</evidence>
<accession>A0A3S4T170</accession>
<dbReference type="PRINTS" id="PR00455">
    <property type="entry name" value="HTHTETR"/>
</dbReference>
<dbReference type="SUPFAM" id="SSF46689">
    <property type="entry name" value="Homeodomain-like"/>
    <property type="match status" value="1"/>
</dbReference>
<gene>
    <name evidence="6" type="ORF">NCTC10485_02635</name>
</gene>
<evidence type="ECO:0000256" key="2">
    <source>
        <dbReference type="ARBA" id="ARBA00023125"/>
    </source>
</evidence>
<reference evidence="6 7" key="1">
    <citation type="submission" date="2018-12" db="EMBL/GenBank/DDBJ databases">
        <authorList>
            <consortium name="Pathogen Informatics"/>
        </authorList>
    </citation>
    <scope>NUCLEOTIDE SEQUENCE [LARGE SCALE GENOMIC DNA]</scope>
    <source>
        <strain evidence="6 7">NCTC10485</strain>
    </source>
</reference>
<keyword evidence="7" id="KW-1185">Reference proteome</keyword>
<dbReference type="InterPro" id="IPR023772">
    <property type="entry name" value="DNA-bd_HTH_TetR-type_CS"/>
</dbReference>
<dbReference type="PROSITE" id="PS01081">
    <property type="entry name" value="HTH_TETR_1"/>
    <property type="match status" value="1"/>
</dbReference>
<dbReference type="GO" id="GO:0000976">
    <property type="term" value="F:transcription cis-regulatory region binding"/>
    <property type="evidence" value="ECO:0007669"/>
    <property type="project" value="TreeGrafter"/>
</dbReference>
<evidence type="ECO:0000256" key="4">
    <source>
        <dbReference type="PROSITE-ProRule" id="PRU00335"/>
    </source>
</evidence>
<proteinExistence type="predicted"/>
<dbReference type="AlphaFoldDB" id="A0A3S4T170"/>
<dbReference type="InterPro" id="IPR001647">
    <property type="entry name" value="HTH_TetR"/>
</dbReference>